<name>A0A238U6V3_9FLAO</name>
<evidence type="ECO:0008006" key="3">
    <source>
        <dbReference type="Google" id="ProtNLM"/>
    </source>
</evidence>
<evidence type="ECO:0000313" key="2">
    <source>
        <dbReference type="Proteomes" id="UP000215214"/>
    </source>
</evidence>
<protein>
    <recommendedName>
        <fullName evidence="3">Lipoprotein</fullName>
    </recommendedName>
</protein>
<evidence type="ECO:0000313" key="1">
    <source>
        <dbReference type="EMBL" id="SNR14832.1"/>
    </source>
</evidence>
<dbReference type="EMBL" id="LT899436">
    <property type="protein sequence ID" value="SNR14832.1"/>
    <property type="molecule type" value="Genomic_DNA"/>
</dbReference>
<dbReference type="OrthoDB" id="1190408at2"/>
<dbReference type="RefSeq" id="WP_095070081.1">
    <property type="nucleotide sequence ID" value="NZ_LT899436.1"/>
</dbReference>
<dbReference type="PROSITE" id="PS51257">
    <property type="entry name" value="PROKAR_LIPOPROTEIN"/>
    <property type="match status" value="1"/>
</dbReference>
<gene>
    <name evidence="1" type="ORF">TJEJU_1078</name>
</gene>
<proteinExistence type="predicted"/>
<dbReference type="Proteomes" id="UP000215214">
    <property type="component" value="Chromosome TJEJU"/>
</dbReference>
<accession>A0A238U6V3</accession>
<dbReference type="AlphaFoldDB" id="A0A238U6V3"/>
<sequence>MGKNIFIILVCILLSCCKSSFDYKEADKNTLFVLFEESVETTKSYSLLKNEKKEVFKNPLFNYSFRNTKIKDFTLNCPAFFSFDDMFNNTNKSKVFTIHKSFLRNNFIVDRDYINTFGLDKVFEILAKSSTIFVIDKSEIKDNKITLREAKLIYPVEE</sequence>
<reference evidence="1 2" key="1">
    <citation type="submission" date="2017-07" db="EMBL/GenBank/DDBJ databases">
        <authorList>
            <person name="Sun Z.S."/>
            <person name="Albrecht U."/>
            <person name="Echele G."/>
            <person name="Lee C.C."/>
        </authorList>
    </citation>
    <scope>NUCLEOTIDE SEQUENCE [LARGE SCALE GENOMIC DNA]</scope>
    <source>
        <strain evidence="2">type strain: KCTC 22618</strain>
    </source>
</reference>
<keyword evidence="2" id="KW-1185">Reference proteome</keyword>
<organism evidence="1 2">
    <name type="scientific">Tenacibaculum jejuense</name>
    <dbReference type="NCBI Taxonomy" id="584609"/>
    <lineage>
        <taxon>Bacteria</taxon>
        <taxon>Pseudomonadati</taxon>
        <taxon>Bacteroidota</taxon>
        <taxon>Flavobacteriia</taxon>
        <taxon>Flavobacteriales</taxon>
        <taxon>Flavobacteriaceae</taxon>
        <taxon>Tenacibaculum</taxon>
    </lineage>
</organism>
<dbReference type="KEGG" id="tje:TJEJU_1078"/>